<dbReference type="GO" id="GO:0005886">
    <property type="term" value="C:plasma membrane"/>
    <property type="evidence" value="ECO:0007669"/>
    <property type="project" value="UniProtKB-SubCell"/>
</dbReference>
<evidence type="ECO:0000256" key="5">
    <source>
        <dbReference type="ARBA" id="ARBA00022448"/>
    </source>
</evidence>
<evidence type="ECO:0000256" key="7">
    <source>
        <dbReference type="ARBA" id="ARBA00022519"/>
    </source>
</evidence>
<keyword evidence="10 12" id="KW-1133">Transmembrane helix</keyword>
<keyword evidence="9" id="KW-0201">Cytochrome c-type biogenesis</keyword>
<protein>
    <recommendedName>
        <fullName evidence="4">Heme exporter protein B</fullName>
    </recommendedName>
</protein>
<organism evidence="13">
    <name type="scientific">marine metagenome</name>
    <dbReference type="NCBI Taxonomy" id="408172"/>
    <lineage>
        <taxon>unclassified sequences</taxon>
        <taxon>metagenomes</taxon>
        <taxon>ecological metagenomes</taxon>
    </lineage>
</organism>
<dbReference type="PANTHER" id="PTHR30070">
    <property type="entry name" value="HEME EXPORTER PROTEIN B"/>
    <property type="match status" value="1"/>
</dbReference>
<proteinExistence type="inferred from homology"/>
<gene>
    <name evidence="13" type="ORF">METZ01_LOCUS67186</name>
</gene>
<accession>A0A381TDV3</accession>
<evidence type="ECO:0000256" key="4">
    <source>
        <dbReference type="ARBA" id="ARBA00016452"/>
    </source>
</evidence>
<comment type="similarity">
    <text evidence="3">Belongs to the CcmB/CycW/HelB family.</text>
</comment>
<dbReference type="GO" id="GO:0015232">
    <property type="term" value="F:heme transmembrane transporter activity"/>
    <property type="evidence" value="ECO:0007669"/>
    <property type="project" value="InterPro"/>
</dbReference>
<evidence type="ECO:0000256" key="6">
    <source>
        <dbReference type="ARBA" id="ARBA00022475"/>
    </source>
</evidence>
<evidence type="ECO:0000256" key="3">
    <source>
        <dbReference type="ARBA" id="ARBA00010544"/>
    </source>
</evidence>
<dbReference type="PIRSF" id="PIRSF002764">
    <property type="entry name" value="CcmB"/>
    <property type="match status" value="1"/>
</dbReference>
<keyword evidence="7" id="KW-0997">Cell inner membrane</keyword>
<evidence type="ECO:0000313" key="13">
    <source>
        <dbReference type="EMBL" id="SVA14332.1"/>
    </source>
</evidence>
<comment type="subcellular location">
    <subcellularLocation>
        <location evidence="2">Cell inner membrane</location>
        <topology evidence="2">Multi-pass membrane protein</topology>
    </subcellularLocation>
</comment>
<dbReference type="EMBL" id="UINC01004438">
    <property type="protein sequence ID" value="SVA14332.1"/>
    <property type="molecule type" value="Genomic_DNA"/>
</dbReference>
<keyword evidence="6" id="KW-1003">Cell membrane</keyword>
<dbReference type="PANTHER" id="PTHR30070:SF1">
    <property type="entry name" value="CYTOCHROME C BIOGENESIS B-RELATED"/>
    <property type="match status" value="1"/>
</dbReference>
<dbReference type="GO" id="GO:1903607">
    <property type="term" value="P:cytochrome c biosynthetic process"/>
    <property type="evidence" value="ECO:0007669"/>
    <property type="project" value="TreeGrafter"/>
</dbReference>
<evidence type="ECO:0000256" key="11">
    <source>
        <dbReference type="ARBA" id="ARBA00023136"/>
    </source>
</evidence>
<feature type="transmembrane region" description="Helical" evidence="12">
    <location>
        <begin position="37"/>
        <end position="57"/>
    </location>
</feature>
<evidence type="ECO:0000256" key="9">
    <source>
        <dbReference type="ARBA" id="ARBA00022748"/>
    </source>
</evidence>
<feature type="transmembrane region" description="Helical" evidence="12">
    <location>
        <begin position="144"/>
        <end position="162"/>
    </location>
</feature>
<dbReference type="PRINTS" id="PR01414">
    <property type="entry name" value="CCMBBIOGNSIS"/>
</dbReference>
<feature type="transmembrane region" description="Helical" evidence="12">
    <location>
        <begin position="111"/>
        <end position="132"/>
    </location>
</feature>
<reference evidence="13" key="1">
    <citation type="submission" date="2018-05" db="EMBL/GenBank/DDBJ databases">
        <authorList>
            <person name="Lanie J.A."/>
            <person name="Ng W.-L."/>
            <person name="Kazmierczak K.M."/>
            <person name="Andrzejewski T.M."/>
            <person name="Davidsen T.M."/>
            <person name="Wayne K.J."/>
            <person name="Tettelin H."/>
            <person name="Glass J.I."/>
            <person name="Rusch D."/>
            <person name="Podicherti R."/>
            <person name="Tsui H.-C.T."/>
            <person name="Winkler M.E."/>
        </authorList>
    </citation>
    <scope>NUCLEOTIDE SEQUENCE</scope>
</reference>
<keyword evidence="8 12" id="KW-0812">Transmembrane</keyword>
<evidence type="ECO:0000256" key="10">
    <source>
        <dbReference type="ARBA" id="ARBA00022989"/>
    </source>
</evidence>
<feature type="transmembrane region" description="Helical" evidence="12">
    <location>
        <begin position="182"/>
        <end position="203"/>
    </location>
</feature>
<keyword evidence="5" id="KW-0813">Transport</keyword>
<evidence type="ECO:0000256" key="1">
    <source>
        <dbReference type="ARBA" id="ARBA00002442"/>
    </source>
</evidence>
<evidence type="ECO:0000256" key="12">
    <source>
        <dbReference type="SAM" id="Phobius"/>
    </source>
</evidence>
<evidence type="ECO:0000256" key="2">
    <source>
        <dbReference type="ARBA" id="ARBA00004429"/>
    </source>
</evidence>
<name>A0A381TDV3_9ZZZZ</name>
<evidence type="ECO:0000256" key="8">
    <source>
        <dbReference type="ARBA" id="ARBA00022692"/>
    </source>
</evidence>
<dbReference type="InterPro" id="IPR026031">
    <property type="entry name" value="Cyt_c_CcmB_bac"/>
</dbReference>
<dbReference type="Pfam" id="PF03379">
    <property type="entry name" value="CcmB"/>
    <property type="match status" value="1"/>
</dbReference>
<dbReference type="AlphaFoldDB" id="A0A381TDV3"/>
<comment type="function">
    <text evidence="1">Required for the export of heme to the periplasm for the biogenesis of c-type cytochromes.</text>
</comment>
<feature type="transmembrane region" description="Helical" evidence="12">
    <location>
        <begin position="78"/>
        <end position="105"/>
    </location>
</feature>
<dbReference type="GO" id="GO:0017004">
    <property type="term" value="P:cytochrome complex assembly"/>
    <property type="evidence" value="ECO:0007669"/>
    <property type="project" value="UniProtKB-KW"/>
</dbReference>
<sequence>MRTREVVISMIVFALLSVVIFHFAFDPTPSMANTVASGILWVTLVFGGILGLTRVFALEVSSGGIDGTLLSPISRDAFFFGKVISTLIFMMFVEAILLPVMVVFFDLYFQLIPLILVSILALLGLALVGALFSSMAINTRAREVMLPVLYLPVIVPVLLSAVECTEVVLAGGGLAEITKWLSMLLVFDATYMVAAPFCFSAIASE</sequence>
<keyword evidence="11 12" id="KW-0472">Membrane</keyword>
<feature type="transmembrane region" description="Helical" evidence="12">
    <location>
        <begin position="7"/>
        <end position="25"/>
    </location>
</feature>
<dbReference type="InterPro" id="IPR003544">
    <property type="entry name" value="Cyt_c_biogenesis_CcmB"/>
</dbReference>